<feature type="compositionally biased region" description="Basic and acidic residues" evidence="1">
    <location>
        <begin position="875"/>
        <end position="885"/>
    </location>
</feature>
<evidence type="ECO:0000313" key="3">
    <source>
        <dbReference type="Proteomes" id="UP000322000"/>
    </source>
</evidence>
<feature type="region of interest" description="Disordered" evidence="1">
    <location>
        <begin position="1016"/>
        <end position="1085"/>
    </location>
</feature>
<dbReference type="Gene3D" id="3.10.20.230">
    <property type="entry name" value="Doublecortin domain"/>
    <property type="match status" value="1"/>
</dbReference>
<feature type="compositionally biased region" description="Polar residues" evidence="1">
    <location>
        <begin position="1016"/>
        <end position="1034"/>
    </location>
</feature>
<feature type="region of interest" description="Disordered" evidence="1">
    <location>
        <begin position="291"/>
        <end position="331"/>
    </location>
</feature>
<dbReference type="InterPro" id="IPR036572">
    <property type="entry name" value="Doublecortin_dom_sf"/>
</dbReference>
<feature type="compositionally biased region" description="Polar residues" evidence="1">
    <location>
        <begin position="593"/>
        <end position="609"/>
    </location>
</feature>
<dbReference type="RefSeq" id="XP_026726313.1">
    <property type="nucleotide sequence ID" value="XM_026870512.1"/>
</dbReference>
<feature type="compositionally biased region" description="Basic and acidic residues" evidence="1">
    <location>
        <begin position="311"/>
        <end position="331"/>
    </location>
</feature>
<accession>A0A7E5VDD3</accession>
<protein>
    <submittedName>
        <fullName evidence="4">Uncharacterized protein LOC113492834 isoform X1</fullName>
    </submittedName>
</protein>
<feature type="compositionally biased region" description="Basic and acidic residues" evidence="1">
    <location>
        <begin position="785"/>
        <end position="802"/>
    </location>
</feature>
<feature type="compositionally biased region" description="Polar residues" evidence="1">
    <location>
        <begin position="707"/>
        <end position="724"/>
    </location>
</feature>
<feature type="compositionally biased region" description="Basic and acidic residues" evidence="1">
    <location>
        <begin position="504"/>
        <end position="530"/>
    </location>
</feature>
<feature type="region of interest" description="Disordered" evidence="1">
    <location>
        <begin position="504"/>
        <end position="814"/>
    </location>
</feature>
<dbReference type="InParanoid" id="A0A7E5VDD3"/>
<proteinExistence type="predicted"/>
<evidence type="ECO:0000313" key="4">
    <source>
        <dbReference type="RefSeq" id="XP_026726313.1"/>
    </source>
</evidence>
<feature type="compositionally biased region" description="Basic and acidic residues" evidence="1">
    <location>
        <begin position="759"/>
        <end position="772"/>
    </location>
</feature>
<dbReference type="InterPro" id="IPR003533">
    <property type="entry name" value="Doublecortin_dom"/>
</dbReference>
<dbReference type="OrthoDB" id="7492484at2759"/>
<dbReference type="SUPFAM" id="SSF89837">
    <property type="entry name" value="Doublecortin (DC)"/>
    <property type="match status" value="1"/>
</dbReference>
<feature type="compositionally biased region" description="Basic and acidic residues" evidence="1">
    <location>
        <begin position="291"/>
        <end position="301"/>
    </location>
</feature>
<feature type="region of interest" description="Disordered" evidence="1">
    <location>
        <begin position="1394"/>
        <end position="1426"/>
    </location>
</feature>
<gene>
    <name evidence="4" type="primary">LOC113492834</name>
</gene>
<reference evidence="4" key="1">
    <citation type="submission" date="2025-08" db="UniProtKB">
        <authorList>
            <consortium name="RefSeq"/>
        </authorList>
    </citation>
    <scope>IDENTIFICATION</scope>
</reference>
<feature type="domain" description="Doublecortin" evidence="2">
    <location>
        <begin position="19"/>
        <end position="102"/>
    </location>
</feature>
<sequence length="1567" mass="173268">MSNTAEAKPPSDESGWQAIDIYLFANGQQYSPPRKYHLTNDELNWWDSTLSSLAKSLYGVMHPYIVLYTTDGHKVGGPLELIDGMAYVAVEPPDTFIDAGYDKYLIKATRSWEKRQARRGSPADGSEAPKHGCHHDQPCCLCPEKENVVTVESERSVLVTTEISTLRAPDETFVDSVREILVLLSLLPVVGCRWHATSYMNARCRHSTSDLAEVYRRFHTRTDEAWRYHFHETISSAARKRSADYIAAHNGPVNTVLGRTGQNGPWGGTYEPRTGKYIIEPAERGILDDYRTKLDESRPRSAVETSPDQCGRCRQDDKRRSPAEHGRLPEYGRTLAEERIMPVDYGRIPIDERLPPIDYRHTPAEHKRTSGERSRLPGVQGYTESEYGQVPEKQSRNFGDYGNKVVDDQRFTPEGYGRSSTEQFGTPGEIARNFVDEVRAPVEYGLESGYPSREQVRTSLDNGYATMAQNSTPGEHVPQPDYGQVRTFSESGYPPEDKCCAPCEHERTPTDHERTPSDNRHLPMEHDRGPNEYIRTSLEQERAPIEYKRSPAEHARTSVEFGSPSVEQRRTQSGNERLSAEQVRSLDERNAPIKQNSISGEYRRTSGQNHALGEYRHPPGEQLRSSPEFYRSPGEQDGTPGEYRYPPNGQSHVPGVGPGGQGSTLGESGHTPVAQGRTAEEYKPPCGGSCRPGGHGQNSGECGRISVESTGPKQSEYGQTQGQQGRDRNRLSGEHGRIPSENGRTIGANARTPGNNARKSGERGRLPSERARISAVSRRYPGTNDQKRLSSEHKRTSGERGRTLGSCGRTADEQGRIPDEHERIQGEFETRTDDQPVILSDYFPSPEESGIKVREINEVLADDTVIRSNGPRMIEQQDRSGERGKRLNSNEGRIAGFGNRVSDQAHKTGDQQGKLSHHDCKNGGGGVLDTHRGIGNGGSLVVHPIRENEYISIPGQEPLTELDDEQEAYRDNNGGRRGELETKTGDLLTRLAANGARLSGGGGPSVAAGLPYVTESQQQNIRRSNMSSSLQNAPTADGKHRWSGATHSSMRRPSPNLVSPVPQRRSEDKKLVRTSREENRKTALKSPCRLSNGCAAPNVVGKQKSAPKYSCKRTAPQAFPTPATNFDQTVIKGKATSLTKIVSNHKGLTTDSTAVENIIGDKDIIVVSTNLFRNQESEIHSVKLDSSGKPVICHTKSSDETQTAIPNKPDSEVWIPVNEEVQTCSDPLGEEINMDRHEGSSRQEIRTSSKLKMSRPASGPRLNMVADDATPDENYIAIINKGDVVNLKVNIEVRSGESTNHNTSKKSHSLTNITRAEIGSQISIDEDMVVQSKSLQSLLNSEFRGTGFEGRPKVVVVQCACCGIRTLNPPRGDATPSENKKYFVLVPSSQHVNATVDKCDGGSSAKQTSDHPQSKRHGTSHPMNKTYSNTSIEAVTVRESPFPRREVGLFMATTNSSCQNSFGRNECPAPKPRVSITEDQGPRCNSVRRSTSQISVTQTGCVVSRNSNSNTNSRTRQNYSDATTQTEWCSVLVGFLNLNYSFHKIFDCLPSDFFMGTMDRLIFFVSF</sequence>
<keyword evidence="3" id="KW-1185">Reference proteome</keyword>
<organism evidence="3 4">
    <name type="scientific">Trichoplusia ni</name>
    <name type="common">Cabbage looper</name>
    <dbReference type="NCBI Taxonomy" id="7111"/>
    <lineage>
        <taxon>Eukaryota</taxon>
        <taxon>Metazoa</taxon>
        <taxon>Ecdysozoa</taxon>
        <taxon>Arthropoda</taxon>
        <taxon>Hexapoda</taxon>
        <taxon>Insecta</taxon>
        <taxon>Pterygota</taxon>
        <taxon>Neoptera</taxon>
        <taxon>Endopterygota</taxon>
        <taxon>Lepidoptera</taxon>
        <taxon>Glossata</taxon>
        <taxon>Ditrysia</taxon>
        <taxon>Noctuoidea</taxon>
        <taxon>Noctuidae</taxon>
        <taxon>Plusiinae</taxon>
        <taxon>Trichoplusia</taxon>
    </lineage>
</organism>
<feature type="region of interest" description="Disordered" evidence="1">
    <location>
        <begin position="354"/>
        <end position="379"/>
    </location>
</feature>
<dbReference type="Proteomes" id="UP000322000">
    <property type="component" value="Chromosome 4"/>
</dbReference>
<name>A0A7E5VDD3_TRINI</name>
<dbReference type="KEGG" id="tnl:113492834"/>
<feature type="compositionally biased region" description="Basic and acidic residues" evidence="1">
    <location>
        <begin position="354"/>
        <end position="375"/>
    </location>
</feature>
<dbReference type="GeneID" id="113492834"/>
<evidence type="ECO:0000256" key="1">
    <source>
        <dbReference type="SAM" id="MobiDB-lite"/>
    </source>
</evidence>
<dbReference type="SMART" id="SM00537">
    <property type="entry name" value="DCX"/>
    <property type="match status" value="1"/>
</dbReference>
<feature type="region of interest" description="Disordered" evidence="1">
    <location>
        <begin position="870"/>
        <end position="919"/>
    </location>
</feature>
<feature type="compositionally biased region" description="Basic and acidic residues" evidence="1">
    <location>
        <begin position="1233"/>
        <end position="1247"/>
    </location>
</feature>
<feature type="compositionally biased region" description="Basic and acidic residues" evidence="1">
    <location>
        <begin position="725"/>
        <end position="738"/>
    </location>
</feature>
<feature type="compositionally biased region" description="Basic and acidic residues" evidence="1">
    <location>
        <begin position="1064"/>
        <end position="1081"/>
    </location>
</feature>
<feature type="compositionally biased region" description="Basic and acidic residues" evidence="1">
    <location>
        <begin position="538"/>
        <end position="557"/>
    </location>
</feature>
<dbReference type="PROSITE" id="PS50309">
    <property type="entry name" value="DC"/>
    <property type="match status" value="1"/>
</dbReference>
<evidence type="ECO:0000259" key="2">
    <source>
        <dbReference type="PROSITE" id="PS50309"/>
    </source>
</evidence>
<dbReference type="GO" id="GO:0035556">
    <property type="term" value="P:intracellular signal transduction"/>
    <property type="evidence" value="ECO:0007669"/>
    <property type="project" value="InterPro"/>
</dbReference>
<feature type="region of interest" description="Disordered" evidence="1">
    <location>
        <begin position="1230"/>
        <end position="1263"/>
    </location>
</feature>